<evidence type="ECO:0000313" key="3">
    <source>
        <dbReference type="Proteomes" id="UP000008837"/>
    </source>
</evidence>
<gene>
    <name evidence="2" type="ORF">MGL_2959</name>
</gene>
<dbReference type="VEuPathDB" id="FungiDB:MGL_2959"/>
<reference evidence="2 3" key="1">
    <citation type="journal article" date="2007" name="Proc. Natl. Acad. Sci. U.S.A.">
        <title>Dandruff-associated Malassezia genomes reveal convergent and divergent virulence traits shared with plant and human fungal pathogens.</title>
        <authorList>
            <person name="Xu J."/>
            <person name="Saunders C.W."/>
            <person name="Hu P."/>
            <person name="Grant R.A."/>
            <person name="Boekhout T."/>
            <person name="Kuramae E.E."/>
            <person name="Kronstad J.W."/>
            <person name="Deangelis Y.M."/>
            <person name="Reeder N.L."/>
            <person name="Johnstone K.R."/>
            <person name="Leland M."/>
            <person name="Fieno A.M."/>
            <person name="Begley W.M."/>
            <person name="Sun Y."/>
            <person name="Lacey M.P."/>
            <person name="Chaudhary T."/>
            <person name="Keough T."/>
            <person name="Chu L."/>
            <person name="Sears R."/>
            <person name="Yuan B."/>
            <person name="Dawson T.L.Jr."/>
        </authorList>
    </citation>
    <scope>NUCLEOTIDE SEQUENCE [LARGE SCALE GENOMIC DNA]</scope>
    <source>
        <strain evidence="3">ATCC MYA-4612 / CBS 7966</strain>
    </source>
</reference>
<dbReference type="InterPro" id="IPR036188">
    <property type="entry name" value="FAD/NAD-bd_sf"/>
</dbReference>
<dbReference type="InParanoid" id="A8Q6G4"/>
<organism evidence="2 3">
    <name type="scientific">Malassezia globosa (strain ATCC MYA-4612 / CBS 7966)</name>
    <name type="common">Dandruff-associated fungus</name>
    <dbReference type="NCBI Taxonomy" id="425265"/>
    <lineage>
        <taxon>Eukaryota</taxon>
        <taxon>Fungi</taxon>
        <taxon>Dikarya</taxon>
        <taxon>Basidiomycota</taxon>
        <taxon>Ustilaginomycotina</taxon>
        <taxon>Malasseziomycetes</taxon>
        <taxon>Malasseziales</taxon>
        <taxon>Malasseziaceae</taxon>
        <taxon>Malassezia</taxon>
    </lineage>
</organism>
<dbReference type="GeneID" id="5854280"/>
<evidence type="ECO:0000313" key="2">
    <source>
        <dbReference type="EMBL" id="EDP42759.1"/>
    </source>
</evidence>
<dbReference type="GO" id="GO:0050660">
    <property type="term" value="F:flavin adenine dinucleotide binding"/>
    <property type="evidence" value="ECO:0007669"/>
    <property type="project" value="TreeGrafter"/>
</dbReference>
<dbReference type="PANTHER" id="PTHR43735">
    <property type="entry name" value="APOPTOSIS-INDUCING FACTOR 1"/>
    <property type="match status" value="1"/>
</dbReference>
<dbReference type="GO" id="GO:0004174">
    <property type="term" value="F:electron-transferring-flavoprotein dehydrogenase activity"/>
    <property type="evidence" value="ECO:0007669"/>
    <property type="project" value="TreeGrafter"/>
</dbReference>
<name>A8Q6G4_MALGO</name>
<dbReference type="GO" id="GO:0005737">
    <property type="term" value="C:cytoplasm"/>
    <property type="evidence" value="ECO:0007669"/>
    <property type="project" value="TreeGrafter"/>
</dbReference>
<feature type="domain" description="FAD/NAD(P)-binding" evidence="1">
    <location>
        <begin position="102"/>
        <end position="290"/>
    </location>
</feature>
<dbReference type="OMA" id="DRNSHAN"/>
<accession>A8Q6G4</accession>
<dbReference type="EMBL" id="AAYY01000010">
    <property type="protein sequence ID" value="EDP42759.1"/>
    <property type="molecule type" value="Genomic_DNA"/>
</dbReference>
<comment type="caution">
    <text evidence="2">The sequence shown here is derived from an EMBL/GenBank/DDBJ whole genome shotgun (WGS) entry which is preliminary data.</text>
</comment>
<dbReference type="SUPFAM" id="SSF51905">
    <property type="entry name" value="FAD/NAD(P)-binding domain"/>
    <property type="match status" value="1"/>
</dbReference>
<dbReference type="KEGG" id="mgl:MGL_2959"/>
<dbReference type="Gene3D" id="3.50.50.60">
    <property type="entry name" value="FAD/NAD(P)-binding domain"/>
    <property type="match status" value="3"/>
</dbReference>
<dbReference type="AlphaFoldDB" id="A8Q6G4"/>
<dbReference type="Pfam" id="PF07992">
    <property type="entry name" value="Pyr_redox_2"/>
    <property type="match status" value="1"/>
</dbReference>
<keyword evidence="3" id="KW-1185">Reference proteome</keyword>
<evidence type="ECO:0000259" key="1">
    <source>
        <dbReference type="Pfam" id="PF07992"/>
    </source>
</evidence>
<dbReference type="PRINTS" id="PR00368">
    <property type="entry name" value="FADPNR"/>
</dbReference>
<dbReference type="STRING" id="425265.A8Q6G4"/>
<dbReference type="RefSeq" id="XP_001729973.1">
    <property type="nucleotide sequence ID" value="XM_001729921.1"/>
</dbReference>
<dbReference type="PANTHER" id="PTHR43735:SF2">
    <property type="entry name" value="FE-REGULATED PROTEIN 8"/>
    <property type="match status" value="1"/>
</dbReference>
<proteinExistence type="predicted"/>
<dbReference type="OrthoDB" id="202203at2759"/>
<protein>
    <recommendedName>
        <fullName evidence="1">FAD/NAD(P)-binding domain-containing protein</fullName>
    </recommendedName>
</protein>
<dbReference type="Proteomes" id="UP000008837">
    <property type="component" value="Unassembled WGS sequence"/>
</dbReference>
<sequence length="485" mass="53672">MEAAIMRDSENLVEKEQLDHSKCCILQVSDLISNQLHVDKDHARQPVEPLHKNNQHFEDDPYAYAHPHMIVHGSVQAIRDTYVTVKQHNSESADCAKQPSKKPLWSLDTINIPYTHLIYALGSHMPDPLRRDSVSKQHGVEWMQRNQQRIRESHDVVIIGGGALGVEMACDIASLYKQKGEPKNVTLIHSRKQLLPIFDPRIHEVAYKHLKDLGVNVVLGHRLATAEGCPLGSTVRKVATTDPSNVSKDAMEAVAGSSRQRIRTTLGLELECDLLLMCTGQQPNSEIMAEFSPASVNPSTRLVRVLPSLQVMISEDEEATSQPFSVVPPCVDCDCFLDRKAEGASRTFDENGVIPPHFQNIYAIGDVADAFGALNAGFQAWFMADIAAENILRDILHVKSTTDPENNKLDDSEPVPLTSFKPGPPLLKLALGLHKLVTQGAPEPDESLPGKPIRPTIAVKEDSEDMDIELTWKYMALADPSNMHA</sequence>
<dbReference type="InterPro" id="IPR023753">
    <property type="entry name" value="FAD/NAD-binding_dom"/>
</dbReference>